<evidence type="ECO:0000256" key="1">
    <source>
        <dbReference type="ARBA" id="ARBA00023125"/>
    </source>
</evidence>
<proteinExistence type="predicted"/>
<evidence type="ECO:0000256" key="2">
    <source>
        <dbReference type="PROSITE-ProRule" id="PRU00335"/>
    </source>
</evidence>
<dbReference type="PROSITE" id="PS50977">
    <property type="entry name" value="HTH_TETR_2"/>
    <property type="match status" value="1"/>
</dbReference>
<dbReference type="PANTHER" id="PTHR43479:SF7">
    <property type="entry name" value="TETR-FAMILY TRANSCRIPTIONAL REGULATOR"/>
    <property type="match status" value="1"/>
</dbReference>
<keyword evidence="1 2" id="KW-0238">DNA-binding</keyword>
<feature type="transmembrane region" description="Helical" evidence="3">
    <location>
        <begin position="149"/>
        <end position="169"/>
    </location>
</feature>
<feature type="DNA-binding region" description="H-T-H motif" evidence="2">
    <location>
        <begin position="32"/>
        <end position="51"/>
    </location>
</feature>
<keyword evidence="3" id="KW-0472">Membrane</keyword>
<organism evidence="5 6">
    <name type="scientific">Candidatus Enterocloster faecavium</name>
    <dbReference type="NCBI Taxonomy" id="2838560"/>
    <lineage>
        <taxon>Bacteria</taxon>
        <taxon>Bacillati</taxon>
        <taxon>Bacillota</taxon>
        <taxon>Clostridia</taxon>
        <taxon>Lachnospirales</taxon>
        <taxon>Lachnospiraceae</taxon>
        <taxon>Enterocloster</taxon>
    </lineage>
</organism>
<evidence type="ECO:0000256" key="3">
    <source>
        <dbReference type="SAM" id="Phobius"/>
    </source>
</evidence>
<sequence>MDRTDLRIVKTHLQIDQALLDCLKDYPFQKITVDMLCKKALINRSTFYKYYLDKYDLLDKFLDKILEEFRRNIQVDFVNAAPSRIHDLCYIQSYESALKFIGSKKNDYEILWNAVIDRQIFNEMTRIVHDKIMDTLRPMARQTPVIEKYSALYAHLFASNMMSLVLWWFEYYDQISMEEVEEIMADNMRLGLFKTFRKKMES</sequence>
<reference evidence="5" key="1">
    <citation type="journal article" date="2021" name="PeerJ">
        <title>Extensive microbial diversity within the chicken gut microbiome revealed by metagenomics and culture.</title>
        <authorList>
            <person name="Gilroy R."/>
            <person name="Ravi A."/>
            <person name="Getino M."/>
            <person name="Pursley I."/>
            <person name="Horton D.L."/>
            <person name="Alikhan N.F."/>
            <person name="Baker D."/>
            <person name="Gharbi K."/>
            <person name="Hall N."/>
            <person name="Watson M."/>
            <person name="Adriaenssens E.M."/>
            <person name="Foster-Nyarko E."/>
            <person name="Jarju S."/>
            <person name="Secka A."/>
            <person name="Antonio M."/>
            <person name="Oren A."/>
            <person name="Chaudhuri R.R."/>
            <person name="La Ragione R."/>
            <person name="Hildebrand F."/>
            <person name="Pallen M.J."/>
        </authorList>
    </citation>
    <scope>NUCLEOTIDE SEQUENCE</scope>
    <source>
        <strain evidence="5">CHK188-4685</strain>
    </source>
</reference>
<dbReference type="Proteomes" id="UP000886804">
    <property type="component" value="Unassembled WGS sequence"/>
</dbReference>
<evidence type="ECO:0000259" key="4">
    <source>
        <dbReference type="PROSITE" id="PS50977"/>
    </source>
</evidence>
<comment type="caution">
    <text evidence="5">The sequence shown here is derived from an EMBL/GenBank/DDBJ whole genome shotgun (WGS) entry which is preliminary data.</text>
</comment>
<dbReference type="PANTHER" id="PTHR43479">
    <property type="entry name" value="ACREF/ENVCD OPERON REPRESSOR-RELATED"/>
    <property type="match status" value="1"/>
</dbReference>
<dbReference type="Gene3D" id="1.10.357.10">
    <property type="entry name" value="Tetracycline Repressor, domain 2"/>
    <property type="match status" value="1"/>
</dbReference>
<dbReference type="GO" id="GO:0003677">
    <property type="term" value="F:DNA binding"/>
    <property type="evidence" value="ECO:0007669"/>
    <property type="project" value="UniProtKB-UniRule"/>
</dbReference>
<evidence type="ECO:0000313" key="5">
    <source>
        <dbReference type="EMBL" id="HJB06616.1"/>
    </source>
</evidence>
<evidence type="ECO:0000313" key="6">
    <source>
        <dbReference type="Proteomes" id="UP000886804"/>
    </source>
</evidence>
<gene>
    <name evidence="5" type="ORF">H9716_01985</name>
</gene>
<dbReference type="AlphaFoldDB" id="A0A9D2L640"/>
<dbReference type="EMBL" id="DWYS01000025">
    <property type="protein sequence ID" value="HJB06616.1"/>
    <property type="molecule type" value="Genomic_DNA"/>
</dbReference>
<name>A0A9D2L640_9FIRM</name>
<dbReference type="InterPro" id="IPR001647">
    <property type="entry name" value="HTH_TetR"/>
</dbReference>
<feature type="domain" description="HTH tetR-type" evidence="4">
    <location>
        <begin position="9"/>
        <end position="69"/>
    </location>
</feature>
<dbReference type="InterPro" id="IPR009057">
    <property type="entry name" value="Homeodomain-like_sf"/>
</dbReference>
<dbReference type="InterPro" id="IPR050624">
    <property type="entry name" value="HTH-type_Tx_Regulator"/>
</dbReference>
<dbReference type="SUPFAM" id="SSF46689">
    <property type="entry name" value="Homeodomain-like"/>
    <property type="match status" value="1"/>
</dbReference>
<keyword evidence="3" id="KW-1133">Transmembrane helix</keyword>
<reference evidence="5" key="2">
    <citation type="submission" date="2021-04" db="EMBL/GenBank/DDBJ databases">
        <authorList>
            <person name="Gilroy R."/>
        </authorList>
    </citation>
    <scope>NUCLEOTIDE SEQUENCE</scope>
    <source>
        <strain evidence="5">CHK188-4685</strain>
    </source>
</reference>
<keyword evidence="3" id="KW-0812">Transmembrane</keyword>
<protein>
    <submittedName>
        <fullName evidence="5">TetR/AcrR family transcriptional regulator C-terminal domain-containing protein</fullName>
    </submittedName>
</protein>
<accession>A0A9D2L640</accession>